<sequence length="737" mass="71276">MPGTPDPSDWDTGISTVFGAEGMNRAGMVGANWFAGVGFEWMGAGGDPWYDDPAFGTPGENDFTMYKKSFNDHKNKFFIVKGRVNWFEGDPSPRAVFDKFVAGSQDGVWHTSSKLDPQTYRNASTTMDGIGAWIKSTVEILKTRRDGLGTDHSGFKGSSAQAFSELMYRFSAELTRLELDMNTKRKWATMLKDVADRADEFINGIRNAWNVFSAHPGHDPTSMILKILQQLADHCDALNRMLDGKSWQTHGPTWVVPLSFGRIVNKNYDVMVDFPKIDEDLHAEFAAAVSGLDEEMRRVFGPLRDALYAISVDIIGVTPFVPPPSQISSGIGGGGTGLGGGGTGLGGGGIKTGGVGGGGVKTGGTGGGGITTGGLGGGGIKTGGTGGGGITTGGLGGGGLGGGGLSGGGLGGGSGGLSGGGGGAGSGLPGGGLDLGGLGGSGSAGGGLTGSGSGGLGGGVGTGTGGGVGGGLVGGGLGGGGLGGGGLGGDGLGGGLGGGLGSGSGVKPGGGLGSGVKPGTGAGLGGAAGSGGKPGSGVDLPGRGSGIVPDLDDFTGGKPGLSGGNGASALEPGTLPSGGGGGGFSTYDPTDTAATGNSGFATGGLGGLAGGLTAGGGAAGAAAMDGAGSGLGGSSVGTGAASGTSAGAGANGAGGYPPYMPPMNGMGGNQQEKERERSTWLDEEEEVWGTEPDLAPSVIGRDDWDSTSSDEPQPASRPHTPGSPQTRPGQRRATTRG</sequence>
<dbReference type="Proteomes" id="UP000219612">
    <property type="component" value="Unassembled WGS sequence"/>
</dbReference>
<feature type="compositionally biased region" description="Basic and acidic residues" evidence="1">
    <location>
        <begin position="671"/>
        <end position="680"/>
    </location>
</feature>
<accession>A0A285KB63</accession>
<evidence type="ECO:0000313" key="2">
    <source>
        <dbReference type="EMBL" id="SNY69844.1"/>
    </source>
</evidence>
<feature type="region of interest" description="Disordered" evidence="1">
    <location>
        <begin position="658"/>
        <end position="737"/>
    </location>
</feature>
<reference evidence="2 3" key="1">
    <citation type="submission" date="2017-09" db="EMBL/GenBank/DDBJ databases">
        <authorList>
            <person name="Ehlers B."/>
            <person name="Leendertz F.H."/>
        </authorList>
    </citation>
    <scope>NUCLEOTIDE SEQUENCE [LARGE SCALE GENOMIC DNA]</scope>
    <source>
        <strain evidence="2 3">CGMCC 4.6857</strain>
    </source>
</reference>
<organism evidence="2 3">
    <name type="scientific">Paractinoplanes atraurantiacus</name>
    <dbReference type="NCBI Taxonomy" id="1036182"/>
    <lineage>
        <taxon>Bacteria</taxon>
        <taxon>Bacillati</taxon>
        <taxon>Actinomycetota</taxon>
        <taxon>Actinomycetes</taxon>
        <taxon>Micromonosporales</taxon>
        <taxon>Micromonosporaceae</taxon>
        <taxon>Paractinoplanes</taxon>
    </lineage>
</organism>
<protein>
    <submittedName>
        <fullName evidence="2">Uncharacterized protein</fullName>
    </submittedName>
</protein>
<evidence type="ECO:0000313" key="3">
    <source>
        <dbReference type="Proteomes" id="UP000219612"/>
    </source>
</evidence>
<dbReference type="RefSeq" id="WP_179855627.1">
    <property type="nucleotide sequence ID" value="NZ_OBDY01000036.1"/>
</dbReference>
<gene>
    <name evidence="2" type="ORF">SAMN05421748_13624</name>
</gene>
<feature type="compositionally biased region" description="Gly residues" evidence="1">
    <location>
        <begin position="557"/>
        <end position="566"/>
    </location>
</feature>
<dbReference type="EMBL" id="OBDY01000036">
    <property type="protein sequence ID" value="SNY69844.1"/>
    <property type="molecule type" value="Genomic_DNA"/>
</dbReference>
<dbReference type="AlphaFoldDB" id="A0A285KB63"/>
<evidence type="ECO:0000256" key="1">
    <source>
        <dbReference type="SAM" id="MobiDB-lite"/>
    </source>
</evidence>
<proteinExistence type="predicted"/>
<name>A0A285KB63_9ACTN</name>
<feature type="compositionally biased region" description="Gly residues" evidence="1">
    <location>
        <begin position="523"/>
        <end position="535"/>
    </location>
</feature>
<keyword evidence="3" id="KW-1185">Reference proteome</keyword>
<feature type="region of interest" description="Disordered" evidence="1">
    <location>
        <begin position="523"/>
        <end position="590"/>
    </location>
</feature>